<evidence type="ECO:0000313" key="10">
    <source>
        <dbReference type="Proteomes" id="UP000194137"/>
    </source>
</evidence>
<evidence type="ECO:0000256" key="3">
    <source>
        <dbReference type="ARBA" id="ARBA00022475"/>
    </source>
</evidence>
<dbReference type="OrthoDB" id="9815258at2"/>
<evidence type="ECO:0000259" key="8">
    <source>
        <dbReference type="PROSITE" id="PS50928"/>
    </source>
</evidence>
<dbReference type="Pfam" id="PF00528">
    <property type="entry name" value="BPD_transp_1"/>
    <property type="match status" value="1"/>
</dbReference>
<feature type="domain" description="ABC transmembrane type-1" evidence="8">
    <location>
        <begin position="59"/>
        <end position="243"/>
    </location>
</feature>
<dbReference type="CDD" id="cd06261">
    <property type="entry name" value="TM_PBP2"/>
    <property type="match status" value="1"/>
</dbReference>
<feature type="transmembrane region" description="Helical" evidence="7">
    <location>
        <begin position="5"/>
        <end position="25"/>
    </location>
</feature>
<feature type="transmembrane region" description="Helical" evidence="7">
    <location>
        <begin position="165"/>
        <end position="195"/>
    </location>
</feature>
<comment type="similarity">
    <text evidence="7">Belongs to the binding-protein-dependent transport system permease family.</text>
</comment>
<reference evidence="9 10" key="1">
    <citation type="submission" date="2017-05" db="EMBL/GenBank/DDBJ databases">
        <title>Full genome sequence of Pseudorhodoplanes sinuspersici.</title>
        <authorList>
            <person name="Dastgheib S.M.M."/>
            <person name="Shavandi M."/>
            <person name="Tirandaz H."/>
        </authorList>
    </citation>
    <scope>NUCLEOTIDE SEQUENCE [LARGE SCALE GENOMIC DNA]</scope>
    <source>
        <strain evidence="9 10">RIPI110</strain>
    </source>
</reference>
<evidence type="ECO:0000256" key="7">
    <source>
        <dbReference type="RuleBase" id="RU363032"/>
    </source>
</evidence>
<evidence type="ECO:0000256" key="1">
    <source>
        <dbReference type="ARBA" id="ARBA00004651"/>
    </source>
</evidence>
<organism evidence="9 10">
    <name type="scientific">Pseudorhodoplanes sinuspersici</name>
    <dbReference type="NCBI Taxonomy" id="1235591"/>
    <lineage>
        <taxon>Bacteria</taxon>
        <taxon>Pseudomonadati</taxon>
        <taxon>Pseudomonadota</taxon>
        <taxon>Alphaproteobacteria</taxon>
        <taxon>Hyphomicrobiales</taxon>
        <taxon>Pseudorhodoplanes</taxon>
    </lineage>
</organism>
<feature type="transmembrane region" description="Helical" evidence="7">
    <location>
        <begin position="221"/>
        <end position="242"/>
    </location>
</feature>
<name>A0A1W7A0U8_9HYPH</name>
<evidence type="ECO:0000256" key="5">
    <source>
        <dbReference type="ARBA" id="ARBA00022989"/>
    </source>
</evidence>
<dbReference type="SUPFAM" id="SSF161098">
    <property type="entry name" value="MetI-like"/>
    <property type="match status" value="1"/>
</dbReference>
<dbReference type="PANTHER" id="PTHR30151:SF0">
    <property type="entry name" value="ABC TRANSPORTER PERMEASE PROTEIN MJ0413-RELATED"/>
    <property type="match status" value="1"/>
</dbReference>
<keyword evidence="3" id="KW-1003">Cell membrane</keyword>
<gene>
    <name evidence="9" type="ORF">CAK95_27075</name>
</gene>
<dbReference type="Proteomes" id="UP000194137">
    <property type="component" value="Chromosome"/>
</dbReference>
<keyword evidence="5 7" id="KW-1133">Transmembrane helix</keyword>
<evidence type="ECO:0000256" key="6">
    <source>
        <dbReference type="ARBA" id="ARBA00023136"/>
    </source>
</evidence>
<dbReference type="GO" id="GO:0005886">
    <property type="term" value="C:plasma membrane"/>
    <property type="evidence" value="ECO:0007669"/>
    <property type="project" value="UniProtKB-SubCell"/>
</dbReference>
<evidence type="ECO:0000313" key="9">
    <source>
        <dbReference type="EMBL" id="ARQ03227.1"/>
    </source>
</evidence>
<evidence type="ECO:0000256" key="2">
    <source>
        <dbReference type="ARBA" id="ARBA00022448"/>
    </source>
</evidence>
<feature type="transmembrane region" description="Helical" evidence="7">
    <location>
        <begin position="125"/>
        <end position="144"/>
    </location>
</feature>
<keyword evidence="4 7" id="KW-0812">Transmembrane</keyword>
<protein>
    <submittedName>
        <fullName evidence="9">ABC transporter permease</fullName>
    </submittedName>
</protein>
<sequence>MNRRVAEIAIGAIPILMLLGLWEYLTVTKIAPPTLLPSPGAVFTRFVQLLGDSNFLGHAAVTLYRLFCGFGLAVIVGIGLGIAGVGSPLVGSLLRPVIRVLAPVPKIALYPAFMLTLGFDHASKIALVFADAMFPILLATYQGALAVDTKLVWSARAMGVSRTKALFTVVLTAALPSILTGCRIGLIISCIVVFLSEMISSTDGLGHLLVRAARNFQTVDMFVPIIAISVLGLLLNAAFNALRARLLVGFPEES</sequence>
<keyword evidence="10" id="KW-1185">Reference proteome</keyword>
<keyword evidence="2 7" id="KW-0813">Transport</keyword>
<dbReference type="InterPro" id="IPR035906">
    <property type="entry name" value="MetI-like_sf"/>
</dbReference>
<feature type="transmembrane region" description="Helical" evidence="7">
    <location>
        <begin position="63"/>
        <end position="85"/>
    </location>
</feature>
<dbReference type="EMBL" id="CP021112">
    <property type="protein sequence ID" value="ARQ03227.1"/>
    <property type="molecule type" value="Genomic_DNA"/>
</dbReference>
<dbReference type="PANTHER" id="PTHR30151">
    <property type="entry name" value="ALKANE SULFONATE ABC TRANSPORTER-RELATED, MEMBRANE SUBUNIT"/>
    <property type="match status" value="1"/>
</dbReference>
<dbReference type="KEGG" id="psin:CAK95_27075"/>
<dbReference type="STRING" id="1235591.CAK95_27075"/>
<accession>A0A1W7A0U8</accession>
<proteinExistence type="inferred from homology"/>
<feature type="transmembrane region" description="Helical" evidence="7">
    <location>
        <begin position="97"/>
        <end position="119"/>
    </location>
</feature>
<keyword evidence="6 7" id="KW-0472">Membrane</keyword>
<dbReference type="AlphaFoldDB" id="A0A1W7A0U8"/>
<dbReference type="GO" id="GO:0055085">
    <property type="term" value="P:transmembrane transport"/>
    <property type="evidence" value="ECO:0007669"/>
    <property type="project" value="InterPro"/>
</dbReference>
<comment type="subcellular location">
    <subcellularLocation>
        <location evidence="1 7">Cell membrane</location>
        <topology evidence="1 7">Multi-pass membrane protein</topology>
    </subcellularLocation>
</comment>
<evidence type="ECO:0000256" key="4">
    <source>
        <dbReference type="ARBA" id="ARBA00022692"/>
    </source>
</evidence>
<dbReference type="InterPro" id="IPR000515">
    <property type="entry name" value="MetI-like"/>
</dbReference>
<dbReference type="Gene3D" id="1.10.3720.10">
    <property type="entry name" value="MetI-like"/>
    <property type="match status" value="1"/>
</dbReference>
<dbReference type="PROSITE" id="PS50928">
    <property type="entry name" value="ABC_TM1"/>
    <property type="match status" value="1"/>
</dbReference>